<evidence type="ECO:0000313" key="1">
    <source>
        <dbReference type="EMBL" id="KAI3749640.1"/>
    </source>
</evidence>
<protein>
    <submittedName>
        <fullName evidence="1">Uncharacterized protein</fullName>
    </submittedName>
</protein>
<name>A0ACB9DSU3_CICIN</name>
<keyword evidence="2" id="KW-1185">Reference proteome</keyword>
<reference evidence="1 2" key="2">
    <citation type="journal article" date="2022" name="Mol. Ecol. Resour.">
        <title>The genomes of chicory, endive, great burdock and yacon provide insights into Asteraceae paleo-polyploidization history and plant inulin production.</title>
        <authorList>
            <person name="Fan W."/>
            <person name="Wang S."/>
            <person name="Wang H."/>
            <person name="Wang A."/>
            <person name="Jiang F."/>
            <person name="Liu H."/>
            <person name="Zhao H."/>
            <person name="Xu D."/>
            <person name="Zhang Y."/>
        </authorList>
    </citation>
    <scope>NUCLEOTIDE SEQUENCE [LARGE SCALE GENOMIC DNA]</scope>
    <source>
        <strain evidence="2">cv. Punajuju</strain>
        <tissue evidence="1">Leaves</tissue>
    </source>
</reference>
<gene>
    <name evidence="1" type="ORF">L2E82_20255</name>
</gene>
<dbReference type="EMBL" id="CM042012">
    <property type="protein sequence ID" value="KAI3749640.1"/>
    <property type="molecule type" value="Genomic_DNA"/>
</dbReference>
<reference evidence="2" key="1">
    <citation type="journal article" date="2022" name="Mol. Ecol. Resour.">
        <title>The genomes of chicory, endive, great burdock and yacon provide insights into Asteraceae palaeo-polyploidization history and plant inulin production.</title>
        <authorList>
            <person name="Fan W."/>
            <person name="Wang S."/>
            <person name="Wang H."/>
            <person name="Wang A."/>
            <person name="Jiang F."/>
            <person name="Liu H."/>
            <person name="Zhao H."/>
            <person name="Xu D."/>
            <person name="Zhang Y."/>
        </authorList>
    </citation>
    <scope>NUCLEOTIDE SEQUENCE [LARGE SCALE GENOMIC DNA]</scope>
    <source>
        <strain evidence="2">cv. Punajuju</strain>
    </source>
</reference>
<sequence length="138" mass="14701">MRSTTMALGLGPDSVHGKKITTEREKINNENGSVTTPLGIPCGAQKASSLGSNRKCVTVFDTGGLMETIKLKERMDQITTTQGLQGVSMECATVLNNRLDAYLKGLIRSFTHFRTVNGVRPGGEPGICSGEATSKGRN</sequence>
<accession>A0ACB9DSU3</accession>
<evidence type="ECO:0000313" key="2">
    <source>
        <dbReference type="Proteomes" id="UP001055811"/>
    </source>
</evidence>
<proteinExistence type="predicted"/>
<dbReference type="Proteomes" id="UP001055811">
    <property type="component" value="Linkage Group LG04"/>
</dbReference>
<comment type="caution">
    <text evidence="1">The sequence shown here is derived from an EMBL/GenBank/DDBJ whole genome shotgun (WGS) entry which is preliminary data.</text>
</comment>
<organism evidence="1 2">
    <name type="scientific">Cichorium intybus</name>
    <name type="common">Chicory</name>
    <dbReference type="NCBI Taxonomy" id="13427"/>
    <lineage>
        <taxon>Eukaryota</taxon>
        <taxon>Viridiplantae</taxon>
        <taxon>Streptophyta</taxon>
        <taxon>Embryophyta</taxon>
        <taxon>Tracheophyta</taxon>
        <taxon>Spermatophyta</taxon>
        <taxon>Magnoliopsida</taxon>
        <taxon>eudicotyledons</taxon>
        <taxon>Gunneridae</taxon>
        <taxon>Pentapetalae</taxon>
        <taxon>asterids</taxon>
        <taxon>campanulids</taxon>
        <taxon>Asterales</taxon>
        <taxon>Asteraceae</taxon>
        <taxon>Cichorioideae</taxon>
        <taxon>Cichorieae</taxon>
        <taxon>Cichoriinae</taxon>
        <taxon>Cichorium</taxon>
    </lineage>
</organism>